<dbReference type="Proteomes" id="UP000245626">
    <property type="component" value="Unassembled WGS sequence"/>
</dbReference>
<organism evidence="1 2">
    <name type="scientific">Violaceomyces palustris</name>
    <dbReference type="NCBI Taxonomy" id="1673888"/>
    <lineage>
        <taxon>Eukaryota</taxon>
        <taxon>Fungi</taxon>
        <taxon>Dikarya</taxon>
        <taxon>Basidiomycota</taxon>
        <taxon>Ustilaginomycotina</taxon>
        <taxon>Ustilaginomycetes</taxon>
        <taxon>Violaceomycetales</taxon>
        <taxon>Violaceomycetaceae</taxon>
        <taxon>Violaceomyces</taxon>
    </lineage>
</organism>
<dbReference type="EMBL" id="KZ819869">
    <property type="protein sequence ID" value="PWN51125.1"/>
    <property type="molecule type" value="Genomic_DNA"/>
</dbReference>
<proteinExistence type="predicted"/>
<evidence type="ECO:0000313" key="1">
    <source>
        <dbReference type="EMBL" id="PWN51125.1"/>
    </source>
</evidence>
<reference evidence="1 2" key="1">
    <citation type="journal article" date="2018" name="Mol. Biol. Evol.">
        <title>Broad Genomic Sampling Reveals a Smut Pathogenic Ancestry of the Fungal Clade Ustilaginomycotina.</title>
        <authorList>
            <person name="Kijpornyongpan T."/>
            <person name="Mondo S.J."/>
            <person name="Barry K."/>
            <person name="Sandor L."/>
            <person name="Lee J."/>
            <person name="Lipzen A."/>
            <person name="Pangilinan J."/>
            <person name="LaButti K."/>
            <person name="Hainaut M."/>
            <person name="Henrissat B."/>
            <person name="Grigoriev I.V."/>
            <person name="Spatafora J.W."/>
            <person name="Aime M.C."/>
        </authorList>
    </citation>
    <scope>NUCLEOTIDE SEQUENCE [LARGE SCALE GENOMIC DNA]</scope>
    <source>
        <strain evidence="1 2">SA 807</strain>
    </source>
</reference>
<keyword evidence="2" id="KW-1185">Reference proteome</keyword>
<sequence>MHERNRDLSPPSRRRGGDVCRSNHFFVFESWESASYPDVTTGWIFLWSFTIPFLTVLLCVLTLCHTLSMATQCRRHDHNERKAGVCARFSVEDRRVQRGGAMREWVVSGGWMRNRYEKSGGGEHREGE</sequence>
<accession>A0ACD0NZ51</accession>
<gene>
    <name evidence="1" type="ORF">IE53DRAFT_63714</name>
</gene>
<protein>
    <submittedName>
        <fullName evidence="1">Uncharacterized protein</fullName>
    </submittedName>
</protein>
<evidence type="ECO:0000313" key="2">
    <source>
        <dbReference type="Proteomes" id="UP000245626"/>
    </source>
</evidence>
<name>A0ACD0NZ51_9BASI</name>